<organism evidence="1 2">
    <name type="scientific">Pantoea eucrina</name>
    <dbReference type="NCBI Taxonomy" id="472693"/>
    <lineage>
        <taxon>Bacteria</taxon>
        <taxon>Pseudomonadati</taxon>
        <taxon>Pseudomonadota</taxon>
        <taxon>Gammaproteobacteria</taxon>
        <taxon>Enterobacterales</taxon>
        <taxon>Erwiniaceae</taxon>
        <taxon>Pantoea</taxon>
    </lineage>
</organism>
<dbReference type="Proteomes" id="UP001288620">
    <property type="component" value="Unassembled WGS sequence"/>
</dbReference>
<protein>
    <submittedName>
        <fullName evidence="1">Uncharacterized protein</fullName>
    </submittedName>
</protein>
<accession>A0ABU5LI47</accession>
<comment type="caution">
    <text evidence="1">The sequence shown here is derived from an EMBL/GenBank/DDBJ whole genome shotgun (WGS) entry which is preliminary data.</text>
</comment>
<dbReference type="InterPro" id="IPR016032">
    <property type="entry name" value="Sig_transdc_resp-reg_C-effctor"/>
</dbReference>
<sequence length="178" mass="19972">MRILLVYQFHLVYQLALNVLEDKVVGVNNVLNRVVVTRKDVVRIKCVGSLDCAMNILSFDSVDVSILLTERKKRLMLCLVSNVSCKRKIIETVWCENHKFIQDNNYHQLIHQFRSLLVKHNIPAAFIKTLPHYGVVLNVHALGGISKPGRSVKTPFFAGGAPAAYDGGSVLNIRFSEA</sequence>
<dbReference type="RefSeq" id="WP_322543212.1">
    <property type="nucleotide sequence ID" value="NZ_JAOBTT010000001.1"/>
</dbReference>
<reference evidence="2" key="1">
    <citation type="submission" date="2023-07" db="EMBL/GenBank/DDBJ databases">
        <title>Structural and functional analysis of rice phyllospheric bacteria for their antimicrobial properties and defense elicitation against blast disease.</title>
        <authorList>
            <person name="Sahu K.P."/>
            <person name="Asharani P."/>
            <person name="Kumar M."/>
            <person name="Reddy B."/>
            <person name="Kumar A."/>
        </authorList>
    </citation>
    <scope>NUCLEOTIDE SEQUENCE [LARGE SCALE GENOMIC DNA]</scope>
    <source>
        <strain evidence="2">OsEp_Plm_30P10</strain>
    </source>
</reference>
<gene>
    <name evidence="1" type="ORF">N4G40_13910</name>
</gene>
<name>A0ABU5LI47_9GAMM</name>
<evidence type="ECO:0000313" key="1">
    <source>
        <dbReference type="EMBL" id="MDZ7279355.1"/>
    </source>
</evidence>
<dbReference type="InterPro" id="IPR036388">
    <property type="entry name" value="WH-like_DNA-bd_sf"/>
</dbReference>
<keyword evidence="2" id="KW-1185">Reference proteome</keyword>
<dbReference type="Gene3D" id="1.10.10.10">
    <property type="entry name" value="Winged helix-like DNA-binding domain superfamily/Winged helix DNA-binding domain"/>
    <property type="match status" value="1"/>
</dbReference>
<dbReference type="SUPFAM" id="SSF46894">
    <property type="entry name" value="C-terminal effector domain of the bipartite response regulators"/>
    <property type="match status" value="1"/>
</dbReference>
<evidence type="ECO:0000313" key="2">
    <source>
        <dbReference type="Proteomes" id="UP001288620"/>
    </source>
</evidence>
<proteinExistence type="predicted"/>
<dbReference type="EMBL" id="JAOBTT010000001">
    <property type="protein sequence ID" value="MDZ7279355.1"/>
    <property type="molecule type" value="Genomic_DNA"/>
</dbReference>